<feature type="transmembrane region" description="Helical" evidence="5">
    <location>
        <begin position="93"/>
        <end position="114"/>
    </location>
</feature>
<keyword evidence="8" id="KW-1185">Reference proteome</keyword>
<feature type="transmembrane region" description="Helical" evidence="5">
    <location>
        <begin position="70"/>
        <end position="86"/>
    </location>
</feature>
<dbReference type="AlphaFoldDB" id="A0A812QDE4"/>
<evidence type="ECO:0000259" key="6">
    <source>
        <dbReference type="Pfam" id="PF01490"/>
    </source>
</evidence>
<evidence type="ECO:0000256" key="2">
    <source>
        <dbReference type="ARBA" id="ARBA00022692"/>
    </source>
</evidence>
<dbReference type="GO" id="GO:0016020">
    <property type="term" value="C:membrane"/>
    <property type="evidence" value="ECO:0007669"/>
    <property type="project" value="UniProtKB-SubCell"/>
</dbReference>
<dbReference type="InterPro" id="IPR013057">
    <property type="entry name" value="AA_transpt_TM"/>
</dbReference>
<feature type="transmembrane region" description="Helical" evidence="5">
    <location>
        <begin position="213"/>
        <end position="235"/>
    </location>
</feature>
<feature type="transmembrane region" description="Helical" evidence="5">
    <location>
        <begin position="32"/>
        <end position="50"/>
    </location>
</feature>
<feature type="transmembrane region" description="Helical" evidence="5">
    <location>
        <begin position="256"/>
        <end position="275"/>
    </location>
</feature>
<feature type="transmembrane region" description="Helical" evidence="5">
    <location>
        <begin position="320"/>
        <end position="337"/>
    </location>
</feature>
<keyword evidence="2 5" id="KW-0812">Transmembrane</keyword>
<evidence type="ECO:0000256" key="3">
    <source>
        <dbReference type="ARBA" id="ARBA00022989"/>
    </source>
</evidence>
<evidence type="ECO:0000256" key="1">
    <source>
        <dbReference type="ARBA" id="ARBA00004141"/>
    </source>
</evidence>
<sequence>MILVHAAERYQVYDLGALLGKLPGKLGPGMQIFTNLMVWVVLFGSLVSYIISICDSAQPFIVGTILEQRWALAGLASVLVLGLCFLDQKYLSFSSGAAILVNMYLLGLVCFEYGKKATRDELPSGVCSLGLSKGSVTMVSTMMQSVIIQMCVLPMYKELENRNPRRFGRLLTIAFSVLTLIFIILAMAGYYAFGPSVESNLLSSLPRTTAMNVAQAGMILTMAAVYPIMMIAMIAPVKNLPLEQFGAPAQAVRRKFLSVAALILFFVVASFFVALEVRSLGLVNVLDGALCVGVFTALAPGLVGLLLVDRRSMAWRSAMWLLLVGGIGLSVLGLVFTKNDPELLAEACKLPRPADAQIGLVLTDLGVRAA</sequence>
<reference evidence="7" key="1">
    <citation type="submission" date="2021-02" db="EMBL/GenBank/DDBJ databases">
        <authorList>
            <person name="Dougan E. K."/>
            <person name="Rhodes N."/>
            <person name="Thang M."/>
            <person name="Chan C."/>
        </authorList>
    </citation>
    <scope>NUCLEOTIDE SEQUENCE</scope>
</reference>
<dbReference type="Proteomes" id="UP000649617">
    <property type="component" value="Unassembled WGS sequence"/>
</dbReference>
<accession>A0A812QDE4</accession>
<dbReference type="PANTHER" id="PTHR22950">
    <property type="entry name" value="AMINO ACID TRANSPORTER"/>
    <property type="match status" value="1"/>
</dbReference>
<proteinExistence type="predicted"/>
<evidence type="ECO:0000256" key="4">
    <source>
        <dbReference type="ARBA" id="ARBA00023136"/>
    </source>
</evidence>
<gene>
    <name evidence="7" type="primary">AVT6E</name>
    <name evidence="7" type="ORF">SPIL2461_LOCUS8826</name>
</gene>
<feature type="domain" description="Amino acid transporter transmembrane" evidence="6">
    <location>
        <begin position="25"/>
        <end position="334"/>
    </location>
</feature>
<dbReference type="Pfam" id="PF01490">
    <property type="entry name" value="Aa_trans"/>
    <property type="match status" value="1"/>
</dbReference>
<evidence type="ECO:0000313" key="7">
    <source>
        <dbReference type="EMBL" id="CAE7365666.1"/>
    </source>
</evidence>
<dbReference type="OrthoDB" id="40134at2759"/>
<comment type="subcellular location">
    <subcellularLocation>
        <location evidence="1">Membrane</location>
        <topology evidence="1">Multi-pass membrane protein</topology>
    </subcellularLocation>
</comment>
<feature type="transmembrane region" description="Helical" evidence="5">
    <location>
        <begin position="168"/>
        <end position="193"/>
    </location>
</feature>
<protein>
    <submittedName>
        <fullName evidence="7">AVT6E protein</fullName>
    </submittedName>
</protein>
<feature type="transmembrane region" description="Helical" evidence="5">
    <location>
        <begin position="281"/>
        <end position="308"/>
    </location>
</feature>
<evidence type="ECO:0000256" key="5">
    <source>
        <dbReference type="SAM" id="Phobius"/>
    </source>
</evidence>
<dbReference type="EMBL" id="CAJNIZ010014736">
    <property type="protein sequence ID" value="CAE7365666.1"/>
    <property type="molecule type" value="Genomic_DNA"/>
</dbReference>
<keyword evidence="3 5" id="KW-1133">Transmembrane helix</keyword>
<keyword evidence="4 5" id="KW-0472">Membrane</keyword>
<dbReference type="GO" id="GO:0015179">
    <property type="term" value="F:L-amino acid transmembrane transporter activity"/>
    <property type="evidence" value="ECO:0007669"/>
    <property type="project" value="TreeGrafter"/>
</dbReference>
<evidence type="ECO:0000313" key="8">
    <source>
        <dbReference type="Proteomes" id="UP000649617"/>
    </source>
</evidence>
<organism evidence="7 8">
    <name type="scientific">Symbiodinium pilosum</name>
    <name type="common">Dinoflagellate</name>
    <dbReference type="NCBI Taxonomy" id="2952"/>
    <lineage>
        <taxon>Eukaryota</taxon>
        <taxon>Sar</taxon>
        <taxon>Alveolata</taxon>
        <taxon>Dinophyceae</taxon>
        <taxon>Suessiales</taxon>
        <taxon>Symbiodiniaceae</taxon>
        <taxon>Symbiodinium</taxon>
    </lineage>
</organism>
<name>A0A812QDE4_SYMPI</name>
<comment type="caution">
    <text evidence="7">The sequence shown here is derived from an EMBL/GenBank/DDBJ whole genome shotgun (WGS) entry which is preliminary data.</text>
</comment>